<keyword evidence="1" id="KW-0812">Transmembrane</keyword>
<protein>
    <submittedName>
        <fullName evidence="2">Verru_Chthon cassette protein C</fullName>
    </submittedName>
</protein>
<keyword evidence="1" id="KW-1133">Transmembrane helix</keyword>
<dbReference type="InterPro" id="IPR019839">
    <property type="entry name" value="Verru/Chthon_C"/>
</dbReference>
<sequence length="352" mass="38984">MSRLRRHAFTLVELLISMTILSILFLIVVNVLSEVQRGWSQAGGKVSQFREARRAFDIIKFNLQQSTLNTYERLRFPNPADPLAPAFNSSTGAELDINLNPIGYVRYSELQFRTGPTTSVLSGASGISAATHPGHSLFFQAPLGYSSQYQHLPTAINGRGYYVEFGDDSTFRPPFIATSQPAKYRYRLMEYAPPTENNTIYNPEAATASNWMLNTTNWSRPIADNVLILIVSPKRITLTETTANPRDIAPGYTYDSAGTPISAAENFTQLPSDHQLPPAVELLMVVIDERSAANLAPTGAATPPFTFSGFTIANNDEFQADTNALEAYLVGQKVNFRIFSTTVPLRNSRWDD</sequence>
<dbReference type="EMBL" id="VAUV01000023">
    <property type="protein sequence ID" value="TLD68543.1"/>
    <property type="molecule type" value="Genomic_DNA"/>
</dbReference>
<gene>
    <name evidence="2" type="primary">vccC</name>
    <name evidence="2" type="ORF">FEM03_22320</name>
</gene>
<dbReference type="RefSeq" id="WP_138088532.1">
    <property type="nucleotide sequence ID" value="NZ_VAUV01000023.1"/>
</dbReference>
<dbReference type="NCBIfam" id="TIGR02532">
    <property type="entry name" value="IV_pilin_GFxxxE"/>
    <property type="match status" value="1"/>
</dbReference>
<keyword evidence="1" id="KW-0472">Membrane</keyword>
<reference evidence="2 3" key="1">
    <citation type="submission" date="2019-05" db="EMBL/GenBank/DDBJ databases">
        <title>Verrucobacter flavum gen. nov., sp. nov. a new member of the family Verrucomicrobiaceae.</title>
        <authorList>
            <person name="Szuroczki S."/>
            <person name="Abbaszade G."/>
            <person name="Szabo A."/>
            <person name="Felfoldi T."/>
            <person name="Schumann P."/>
            <person name="Boka K."/>
            <person name="Keki Z."/>
            <person name="Toumi M."/>
            <person name="Toth E."/>
        </authorList>
    </citation>
    <scope>NUCLEOTIDE SEQUENCE [LARGE SCALE GENOMIC DNA]</scope>
    <source>
        <strain evidence="2 3">MG-N-17</strain>
    </source>
</reference>
<dbReference type="NCBIfam" id="TIGR02599">
    <property type="entry name" value="Verru_Chthon cassette protein C"/>
    <property type="match status" value="1"/>
</dbReference>
<dbReference type="Proteomes" id="UP000306196">
    <property type="component" value="Unassembled WGS sequence"/>
</dbReference>
<evidence type="ECO:0000256" key="1">
    <source>
        <dbReference type="SAM" id="Phobius"/>
    </source>
</evidence>
<evidence type="ECO:0000313" key="2">
    <source>
        <dbReference type="EMBL" id="TLD68543.1"/>
    </source>
</evidence>
<keyword evidence="3" id="KW-1185">Reference proteome</keyword>
<dbReference type="InterPro" id="IPR012902">
    <property type="entry name" value="N_methyl_site"/>
</dbReference>
<accession>A0A5R8K8A4</accession>
<name>A0A5R8K8A4_9BACT</name>
<proteinExistence type="predicted"/>
<organism evidence="2 3">
    <name type="scientific">Phragmitibacter flavus</name>
    <dbReference type="NCBI Taxonomy" id="2576071"/>
    <lineage>
        <taxon>Bacteria</taxon>
        <taxon>Pseudomonadati</taxon>
        <taxon>Verrucomicrobiota</taxon>
        <taxon>Verrucomicrobiia</taxon>
        <taxon>Verrucomicrobiales</taxon>
        <taxon>Verrucomicrobiaceae</taxon>
        <taxon>Phragmitibacter</taxon>
    </lineage>
</organism>
<comment type="caution">
    <text evidence="2">The sequence shown here is derived from an EMBL/GenBank/DDBJ whole genome shotgun (WGS) entry which is preliminary data.</text>
</comment>
<dbReference type="OrthoDB" id="180984at2"/>
<feature type="transmembrane region" description="Helical" evidence="1">
    <location>
        <begin position="12"/>
        <end position="32"/>
    </location>
</feature>
<dbReference type="AlphaFoldDB" id="A0A5R8K8A4"/>
<evidence type="ECO:0000313" key="3">
    <source>
        <dbReference type="Proteomes" id="UP000306196"/>
    </source>
</evidence>
<dbReference type="Pfam" id="PF07963">
    <property type="entry name" value="N_methyl"/>
    <property type="match status" value="1"/>
</dbReference>